<dbReference type="Pfam" id="PF01636">
    <property type="entry name" value="APH"/>
    <property type="match status" value="1"/>
</dbReference>
<reference evidence="2 3" key="1">
    <citation type="journal article" date="2016" name="Nat. Commun.">
        <title>Thousands of microbial genomes shed light on interconnected biogeochemical processes in an aquifer system.</title>
        <authorList>
            <person name="Anantharaman K."/>
            <person name="Brown C.T."/>
            <person name="Hug L.A."/>
            <person name="Sharon I."/>
            <person name="Castelle C.J."/>
            <person name="Probst A.J."/>
            <person name="Thomas B.C."/>
            <person name="Singh A."/>
            <person name="Wilkins M.J."/>
            <person name="Karaoz U."/>
            <person name="Brodie E.L."/>
            <person name="Williams K.H."/>
            <person name="Hubbard S.S."/>
            <person name="Banfield J.F."/>
        </authorList>
    </citation>
    <scope>NUCLEOTIDE SEQUENCE [LARGE SCALE GENOMIC DNA]</scope>
</reference>
<dbReference type="InterPro" id="IPR002575">
    <property type="entry name" value="Aminoglycoside_PTrfase"/>
</dbReference>
<evidence type="ECO:0000313" key="2">
    <source>
        <dbReference type="EMBL" id="OGI46564.1"/>
    </source>
</evidence>
<organism evidence="2 3">
    <name type="scientific">Candidatus Nomurabacteria bacterium GWB1_40_6</name>
    <dbReference type="NCBI Taxonomy" id="1801727"/>
    <lineage>
        <taxon>Bacteria</taxon>
        <taxon>Candidatus Nomuraibacteriota</taxon>
    </lineage>
</organism>
<dbReference type="Gene3D" id="3.30.200.20">
    <property type="entry name" value="Phosphorylase Kinase, domain 1"/>
    <property type="match status" value="1"/>
</dbReference>
<feature type="domain" description="Aminoglycoside phosphotransferase" evidence="1">
    <location>
        <begin position="35"/>
        <end position="167"/>
    </location>
</feature>
<proteinExistence type="predicted"/>
<gene>
    <name evidence="2" type="ORF">A2121_02870</name>
</gene>
<dbReference type="AlphaFoldDB" id="A0A1F6TN51"/>
<dbReference type="SUPFAM" id="SSF56112">
    <property type="entry name" value="Protein kinase-like (PK-like)"/>
    <property type="match status" value="1"/>
</dbReference>
<accession>A0A1F6TN51</accession>
<evidence type="ECO:0000313" key="3">
    <source>
        <dbReference type="Proteomes" id="UP000176484"/>
    </source>
</evidence>
<dbReference type="InterPro" id="IPR011009">
    <property type="entry name" value="Kinase-like_dom_sf"/>
</dbReference>
<dbReference type="EMBL" id="MFTD01000017">
    <property type="protein sequence ID" value="OGI46564.1"/>
    <property type="molecule type" value="Genomic_DNA"/>
</dbReference>
<dbReference type="Gene3D" id="3.90.1200.10">
    <property type="match status" value="1"/>
</dbReference>
<dbReference type="Proteomes" id="UP000176484">
    <property type="component" value="Unassembled WGS sequence"/>
</dbReference>
<name>A0A1F6TN51_9BACT</name>
<sequence>MGGKFCPGDYRAIISIETAKKNITDSFPNFKINSIEYLGEGINNTTFIANNEYVFRFVKHEEADEFIENEIAILPLITEKVELKIPEFQYKGTQKENNYKIVAYKMIKGVSLDEEIISNNIETKKQAIIQIGFFLQQLHSIDPNEAEKAGLKHRNVYQYYLSQREDAREHLYPVIENIYPQNAVKEVSLASFF</sequence>
<evidence type="ECO:0000259" key="1">
    <source>
        <dbReference type="Pfam" id="PF01636"/>
    </source>
</evidence>
<comment type="caution">
    <text evidence="2">The sequence shown here is derived from an EMBL/GenBank/DDBJ whole genome shotgun (WGS) entry which is preliminary data.</text>
</comment>
<protein>
    <recommendedName>
        <fullName evidence="1">Aminoglycoside phosphotransferase domain-containing protein</fullName>
    </recommendedName>
</protein>